<organism evidence="2 3">
    <name type="scientific">Salmonella enterica I</name>
    <dbReference type="NCBI Taxonomy" id="59201"/>
    <lineage>
        <taxon>Bacteria</taxon>
        <taxon>Pseudomonadati</taxon>
        <taxon>Pseudomonadota</taxon>
        <taxon>Gammaproteobacteria</taxon>
        <taxon>Enterobacterales</taxon>
        <taxon>Enterobacteriaceae</taxon>
        <taxon>Salmonella</taxon>
    </lineage>
</organism>
<evidence type="ECO:0000313" key="3">
    <source>
        <dbReference type="Proteomes" id="UP000277214"/>
    </source>
</evidence>
<keyword evidence="1" id="KW-0472">Membrane</keyword>
<evidence type="ECO:0000313" key="2">
    <source>
        <dbReference type="EMBL" id="VEA42655.1"/>
    </source>
</evidence>
<name>A0A3S4JAH7_SALET</name>
<dbReference type="AlphaFoldDB" id="A0A3S4JAH7"/>
<proteinExistence type="predicted"/>
<dbReference type="EMBL" id="LR134149">
    <property type="protein sequence ID" value="VEA42655.1"/>
    <property type="molecule type" value="Genomic_DNA"/>
</dbReference>
<reference evidence="2 3" key="1">
    <citation type="submission" date="2018-12" db="EMBL/GenBank/DDBJ databases">
        <authorList>
            <consortium name="Pathogen Informatics"/>
        </authorList>
    </citation>
    <scope>NUCLEOTIDE SEQUENCE [LARGE SCALE GENOMIC DNA]</scope>
    <source>
        <strain evidence="2 3">NCTC8272</strain>
    </source>
</reference>
<keyword evidence="1" id="KW-1133">Transmembrane helix</keyword>
<sequence length="53" mass="5960">MRTDGFFKGPRWIIDNAFIINTIIHIITIAVALDRVFLNQYPRGALGSVSITI</sequence>
<feature type="transmembrane region" description="Helical" evidence="1">
    <location>
        <begin position="12"/>
        <end position="33"/>
    </location>
</feature>
<gene>
    <name evidence="2" type="ORF">NCTC8272_04541</name>
</gene>
<dbReference type="Proteomes" id="UP000277214">
    <property type="component" value="Chromosome 1"/>
</dbReference>
<protein>
    <submittedName>
        <fullName evidence="2">Uncharacterized protein</fullName>
    </submittedName>
</protein>
<keyword evidence="1" id="KW-0812">Transmembrane</keyword>
<accession>A0A3S4JAH7</accession>
<evidence type="ECO:0000256" key="1">
    <source>
        <dbReference type="SAM" id="Phobius"/>
    </source>
</evidence>